<feature type="transmembrane region" description="Helical" evidence="15">
    <location>
        <begin position="77"/>
        <end position="102"/>
    </location>
</feature>
<evidence type="ECO:0000256" key="5">
    <source>
        <dbReference type="ARBA" id="ARBA00022692"/>
    </source>
</evidence>
<keyword evidence="13" id="KW-0325">Glycoprotein</keyword>
<comment type="subcellular location">
    <subcellularLocation>
        <location evidence="1">Cell membrane</location>
        <topology evidence="1">Multi-pass membrane protein</topology>
    </subcellularLocation>
</comment>
<dbReference type="EMBL" id="JANEYG010000024">
    <property type="protein sequence ID" value="KAJ8918640.1"/>
    <property type="molecule type" value="Genomic_DNA"/>
</dbReference>
<dbReference type="PANTHER" id="PTHR11616:SF320">
    <property type="entry name" value="SODIUM-DEPENDENT NORADRENALINE TRANSPORTER"/>
    <property type="match status" value="1"/>
</dbReference>
<dbReference type="SUPFAM" id="SSF161070">
    <property type="entry name" value="SNF-like"/>
    <property type="match status" value="1"/>
</dbReference>
<protein>
    <submittedName>
        <fullName evidence="16">Uncharacterized protein</fullName>
    </submittedName>
</protein>
<dbReference type="PRINTS" id="PR00176">
    <property type="entry name" value="NANEUSMPORT"/>
</dbReference>
<name>A0AAV8VWQ1_9CUCU</name>
<reference evidence="16 17" key="1">
    <citation type="journal article" date="2023" name="Insect Mol. Biol.">
        <title>Genome sequencing provides insights into the evolution of gene families encoding plant cell wall-degrading enzymes in longhorned beetles.</title>
        <authorList>
            <person name="Shin N.R."/>
            <person name="Okamura Y."/>
            <person name="Kirsch R."/>
            <person name="Pauchet Y."/>
        </authorList>
    </citation>
    <scope>NUCLEOTIDE SEQUENCE [LARGE SCALE GENOMIC DNA]</scope>
    <source>
        <strain evidence="16">EAD_L_NR</strain>
    </source>
</reference>
<evidence type="ECO:0000256" key="13">
    <source>
        <dbReference type="ARBA" id="ARBA00023180"/>
    </source>
</evidence>
<keyword evidence="17" id="KW-1185">Reference proteome</keyword>
<dbReference type="GO" id="GO:0015874">
    <property type="term" value="P:norepinephrine transport"/>
    <property type="evidence" value="ECO:0007669"/>
    <property type="project" value="TreeGrafter"/>
</dbReference>
<evidence type="ECO:0000256" key="11">
    <source>
        <dbReference type="ARBA" id="ARBA00023136"/>
    </source>
</evidence>
<gene>
    <name evidence="16" type="ORF">NQ315_013146</name>
</gene>
<feature type="binding site" evidence="14">
    <location>
        <position position="51"/>
    </location>
    <ligand>
        <name>Na(+)</name>
        <dbReference type="ChEBI" id="CHEBI:29101"/>
        <label>1</label>
    </ligand>
</feature>
<evidence type="ECO:0000256" key="12">
    <source>
        <dbReference type="ARBA" id="ARBA00023157"/>
    </source>
</evidence>
<accession>A0AAV8VWQ1</accession>
<dbReference type="GO" id="GO:0046872">
    <property type="term" value="F:metal ion binding"/>
    <property type="evidence" value="ECO:0007669"/>
    <property type="project" value="UniProtKB-KW"/>
</dbReference>
<sequence>MAHAAGRPIQDVATEGPGLVFVVYPAAIATMPGSIFWALIFFMMLLTLGLDSSFGGSEAIITALSDEFPKIGRHREIFVACLFSLYFMVGLASCSQGGFYFFHLLDRYAAGYSMLFAVFFEAIAVSWIYGTQRFCDDIRDMIGFSPGYYWRFCWKFAAPLFLLFIIVYGLLGYEPLRYEDYVYPSWANVLGWMIAGSSVIMIPAVAICKFVSTPGSCSKRLKILTTPWRDTQLGSQINGMVQSESNQVRIPTPETLNQAPVEV</sequence>
<keyword evidence="5 15" id="KW-0812">Transmembrane</keyword>
<evidence type="ECO:0000256" key="8">
    <source>
        <dbReference type="ARBA" id="ARBA00022847"/>
    </source>
</evidence>
<keyword evidence="11 15" id="KW-0472">Membrane</keyword>
<evidence type="ECO:0000256" key="10">
    <source>
        <dbReference type="ARBA" id="ARBA00023053"/>
    </source>
</evidence>
<organism evidence="16 17">
    <name type="scientific">Exocentrus adspersus</name>
    <dbReference type="NCBI Taxonomy" id="1586481"/>
    <lineage>
        <taxon>Eukaryota</taxon>
        <taxon>Metazoa</taxon>
        <taxon>Ecdysozoa</taxon>
        <taxon>Arthropoda</taxon>
        <taxon>Hexapoda</taxon>
        <taxon>Insecta</taxon>
        <taxon>Pterygota</taxon>
        <taxon>Neoptera</taxon>
        <taxon>Endopterygota</taxon>
        <taxon>Coleoptera</taxon>
        <taxon>Polyphaga</taxon>
        <taxon>Cucujiformia</taxon>
        <taxon>Chrysomeloidea</taxon>
        <taxon>Cerambycidae</taxon>
        <taxon>Lamiinae</taxon>
        <taxon>Acanthocinini</taxon>
        <taxon>Exocentrus</taxon>
    </lineage>
</organism>
<dbReference type="InterPro" id="IPR037272">
    <property type="entry name" value="SNS_sf"/>
</dbReference>
<feature type="transmembrane region" description="Helical" evidence="15">
    <location>
        <begin position="152"/>
        <end position="171"/>
    </location>
</feature>
<feature type="transmembrane region" description="Helical" evidence="15">
    <location>
        <begin position="191"/>
        <end position="212"/>
    </location>
</feature>
<dbReference type="GO" id="GO:0005330">
    <property type="term" value="F:dopamine:sodium symporter activity"/>
    <property type="evidence" value="ECO:0007669"/>
    <property type="project" value="TreeGrafter"/>
</dbReference>
<evidence type="ECO:0000313" key="16">
    <source>
        <dbReference type="EMBL" id="KAJ8918640.1"/>
    </source>
</evidence>
<dbReference type="Proteomes" id="UP001159042">
    <property type="component" value="Unassembled WGS sequence"/>
</dbReference>
<dbReference type="GO" id="GO:0051583">
    <property type="term" value="P:dopamine uptake involved in synaptic transmission"/>
    <property type="evidence" value="ECO:0007669"/>
    <property type="project" value="TreeGrafter"/>
</dbReference>
<keyword evidence="9 15" id="KW-1133">Transmembrane helix</keyword>
<evidence type="ECO:0000256" key="2">
    <source>
        <dbReference type="ARBA" id="ARBA00006459"/>
    </source>
</evidence>
<dbReference type="GO" id="GO:0030424">
    <property type="term" value="C:axon"/>
    <property type="evidence" value="ECO:0007669"/>
    <property type="project" value="TreeGrafter"/>
</dbReference>
<dbReference type="Pfam" id="PF00209">
    <property type="entry name" value="SNF"/>
    <property type="match status" value="1"/>
</dbReference>
<comment type="similarity">
    <text evidence="2">Belongs to the sodium:neurotransmitter symporter (SNF) (TC 2.A.22) family.</text>
</comment>
<evidence type="ECO:0000256" key="3">
    <source>
        <dbReference type="ARBA" id="ARBA00022448"/>
    </source>
</evidence>
<keyword evidence="10 14" id="KW-0915">Sodium</keyword>
<keyword evidence="3" id="KW-0813">Transport</keyword>
<keyword evidence="12" id="KW-1015">Disulfide bond</keyword>
<dbReference type="GO" id="GO:0006865">
    <property type="term" value="P:amino acid transport"/>
    <property type="evidence" value="ECO:0007669"/>
    <property type="project" value="TreeGrafter"/>
</dbReference>
<evidence type="ECO:0000256" key="6">
    <source>
        <dbReference type="ARBA" id="ARBA00022723"/>
    </source>
</evidence>
<evidence type="ECO:0000256" key="9">
    <source>
        <dbReference type="ARBA" id="ARBA00022989"/>
    </source>
</evidence>
<dbReference type="PANTHER" id="PTHR11616">
    <property type="entry name" value="SODIUM/CHLORIDE DEPENDENT TRANSPORTER"/>
    <property type="match status" value="1"/>
</dbReference>
<evidence type="ECO:0000256" key="1">
    <source>
        <dbReference type="ARBA" id="ARBA00004651"/>
    </source>
</evidence>
<dbReference type="PROSITE" id="PS50267">
    <property type="entry name" value="NA_NEUROTRAN_SYMP_3"/>
    <property type="match status" value="1"/>
</dbReference>
<evidence type="ECO:0000313" key="17">
    <source>
        <dbReference type="Proteomes" id="UP001159042"/>
    </source>
</evidence>
<evidence type="ECO:0000256" key="7">
    <source>
        <dbReference type="ARBA" id="ARBA00022775"/>
    </source>
</evidence>
<feature type="binding site" evidence="14">
    <location>
        <position position="52"/>
    </location>
    <ligand>
        <name>Na(+)</name>
        <dbReference type="ChEBI" id="CHEBI:29101"/>
        <label>1</label>
    </ligand>
</feature>
<dbReference type="InterPro" id="IPR000175">
    <property type="entry name" value="Na/ntran_symport"/>
</dbReference>
<dbReference type="GO" id="GO:0032809">
    <property type="term" value="C:neuronal cell body membrane"/>
    <property type="evidence" value="ECO:0007669"/>
    <property type="project" value="TreeGrafter"/>
</dbReference>
<dbReference type="GO" id="GO:0042734">
    <property type="term" value="C:presynaptic membrane"/>
    <property type="evidence" value="ECO:0007669"/>
    <property type="project" value="TreeGrafter"/>
</dbReference>
<keyword evidence="7" id="KW-0532">Neurotransmitter transport</keyword>
<feature type="transmembrane region" description="Helical" evidence="15">
    <location>
        <begin position="22"/>
        <end position="46"/>
    </location>
</feature>
<evidence type="ECO:0000256" key="14">
    <source>
        <dbReference type="PIRSR" id="PIRSR600175-1"/>
    </source>
</evidence>
<keyword evidence="4" id="KW-1003">Cell membrane</keyword>
<comment type="caution">
    <text evidence="16">The sequence shown here is derived from an EMBL/GenBank/DDBJ whole genome shotgun (WGS) entry which is preliminary data.</text>
</comment>
<feature type="transmembrane region" description="Helical" evidence="15">
    <location>
        <begin position="108"/>
        <end position="131"/>
    </location>
</feature>
<evidence type="ECO:0000256" key="15">
    <source>
        <dbReference type="SAM" id="Phobius"/>
    </source>
</evidence>
<keyword evidence="8" id="KW-0769">Symport</keyword>
<evidence type="ECO:0000256" key="4">
    <source>
        <dbReference type="ARBA" id="ARBA00022475"/>
    </source>
</evidence>
<keyword evidence="6 14" id="KW-0479">Metal-binding</keyword>
<proteinExistence type="inferred from homology"/>
<feature type="binding site" evidence="14">
    <location>
        <position position="48"/>
    </location>
    <ligand>
        <name>Na(+)</name>
        <dbReference type="ChEBI" id="CHEBI:29101"/>
        <label>1</label>
    </ligand>
</feature>
<dbReference type="AlphaFoldDB" id="A0AAV8VWQ1"/>